<sequence length="95" mass="10640">MNEEEHSCSSEGLSEVNSMHVTEVRDQVEDLLVALISNRPIVKQKQNHNFCVEPLLGGRPNYTSVGALGDRWPLLCREHDKLVLTGNGRSIENDL</sequence>
<gene>
    <name evidence="1" type="ORF">RUM43_001074</name>
</gene>
<evidence type="ECO:0000313" key="2">
    <source>
        <dbReference type="Proteomes" id="UP001372834"/>
    </source>
</evidence>
<accession>A0AAN8XRG6</accession>
<organism evidence="1 2">
    <name type="scientific">Polyplax serrata</name>
    <name type="common">Common mouse louse</name>
    <dbReference type="NCBI Taxonomy" id="468196"/>
    <lineage>
        <taxon>Eukaryota</taxon>
        <taxon>Metazoa</taxon>
        <taxon>Ecdysozoa</taxon>
        <taxon>Arthropoda</taxon>
        <taxon>Hexapoda</taxon>
        <taxon>Insecta</taxon>
        <taxon>Pterygota</taxon>
        <taxon>Neoptera</taxon>
        <taxon>Paraneoptera</taxon>
        <taxon>Psocodea</taxon>
        <taxon>Troctomorpha</taxon>
        <taxon>Phthiraptera</taxon>
        <taxon>Anoplura</taxon>
        <taxon>Polyplacidae</taxon>
        <taxon>Polyplax</taxon>
    </lineage>
</organism>
<dbReference type="Proteomes" id="UP001372834">
    <property type="component" value="Unassembled WGS sequence"/>
</dbReference>
<reference evidence="1 2" key="1">
    <citation type="submission" date="2023-10" db="EMBL/GenBank/DDBJ databases">
        <title>Genomes of two closely related lineages of the louse Polyplax serrata with different host specificities.</title>
        <authorList>
            <person name="Martinu J."/>
            <person name="Tarabai H."/>
            <person name="Stefka J."/>
            <person name="Hypsa V."/>
        </authorList>
    </citation>
    <scope>NUCLEOTIDE SEQUENCE [LARGE SCALE GENOMIC DNA]</scope>
    <source>
        <strain evidence="1">HR10_N</strain>
    </source>
</reference>
<dbReference type="AlphaFoldDB" id="A0AAN8XRG6"/>
<dbReference type="EMBL" id="JAWJWE010000001">
    <property type="protein sequence ID" value="KAK6644801.1"/>
    <property type="molecule type" value="Genomic_DNA"/>
</dbReference>
<comment type="caution">
    <text evidence="1">The sequence shown here is derived from an EMBL/GenBank/DDBJ whole genome shotgun (WGS) entry which is preliminary data.</text>
</comment>
<protein>
    <submittedName>
        <fullName evidence="1">Uncharacterized protein</fullName>
    </submittedName>
</protein>
<name>A0AAN8XRG6_POLSC</name>
<proteinExistence type="predicted"/>
<evidence type="ECO:0000313" key="1">
    <source>
        <dbReference type="EMBL" id="KAK6644801.1"/>
    </source>
</evidence>